<sequence length="323" mass="35602">MQKECANCHTGLGVPTHRSGGVPAAVAWKNSCRPCAEVASEMTELEGDRPGGAAIQIWRCRVCGSRRACRPGWRTRCHSCLDERTVLDDAVLDGLAEELREHLDEERTAMLRDGLNLGPDEWVDDVEAFQLFSALDVEDELGFYDRAGWTLVAGNLKGLPWGWTDDPHSHGVWGRHDACGTLQNVRRLAECAVCEPEPGSRTHRARADRQQLLYVVGFDHPELGPLLKYGHGDRERLKAHIAGGAEPVWVLQAPHHQVVAAERELRREHRSIAIGPTTGLPSSFGRGREVVPASVDVALYAGLRDAGAQLVTSQFLRRRPLAT</sequence>
<organism evidence="1 2">
    <name type="scientific">Pseudonocardia endophytica</name>
    <dbReference type="NCBI Taxonomy" id="401976"/>
    <lineage>
        <taxon>Bacteria</taxon>
        <taxon>Bacillati</taxon>
        <taxon>Actinomycetota</taxon>
        <taxon>Actinomycetes</taxon>
        <taxon>Pseudonocardiales</taxon>
        <taxon>Pseudonocardiaceae</taxon>
        <taxon>Pseudonocardia</taxon>
    </lineage>
</organism>
<evidence type="ECO:0000313" key="1">
    <source>
        <dbReference type="EMBL" id="TCK22768.1"/>
    </source>
</evidence>
<keyword evidence="2" id="KW-1185">Reference proteome</keyword>
<dbReference type="Proteomes" id="UP000295560">
    <property type="component" value="Unassembled WGS sequence"/>
</dbReference>
<dbReference type="EMBL" id="SMFZ01000002">
    <property type="protein sequence ID" value="TCK22768.1"/>
    <property type="molecule type" value="Genomic_DNA"/>
</dbReference>
<proteinExistence type="predicted"/>
<dbReference type="AlphaFoldDB" id="A0A4R1HLC1"/>
<evidence type="ECO:0000313" key="2">
    <source>
        <dbReference type="Proteomes" id="UP000295560"/>
    </source>
</evidence>
<accession>A0A4R1HLC1</accession>
<gene>
    <name evidence="1" type="ORF">EV378_6777</name>
</gene>
<name>A0A4R1HLC1_PSEEN</name>
<protein>
    <submittedName>
        <fullName evidence="1">Uncharacterized protein</fullName>
    </submittedName>
</protein>
<comment type="caution">
    <text evidence="1">The sequence shown here is derived from an EMBL/GenBank/DDBJ whole genome shotgun (WGS) entry which is preliminary data.</text>
</comment>
<reference evidence="1 2" key="1">
    <citation type="submission" date="2019-03" db="EMBL/GenBank/DDBJ databases">
        <title>Sequencing the genomes of 1000 actinobacteria strains.</title>
        <authorList>
            <person name="Klenk H.-P."/>
        </authorList>
    </citation>
    <scope>NUCLEOTIDE SEQUENCE [LARGE SCALE GENOMIC DNA]</scope>
    <source>
        <strain evidence="1 2">DSM 44969</strain>
    </source>
</reference>